<dbReference type="EMBL" id="CYZT01001115">
    <property type="protein sequence ID" value="CUQ42580.1"/>
    <property type="molecule type" value="Genomic_DNA"/>
</dbReference>
<name>A0A174WEG4_FLAPL</name>
<evidence type="ECO:0000313" key="2">
    <source>
        <dbReference type="Proteomes" id="UP000095746"/>
    </source>
</evidence>
<accession>A0A174WEG4</accession>
<proteinExistence type="predicted"/>
<organism evidence="1 2">
    <name type="scientific">Flavonifractor plautii</name>
    <name type="common">Fusobacterium plautii</name>
    <dbReference type="NCBI Taxonomy" id="292800"/>
    <lineage>
        <taxon>Bacteria</taxon>
        <taxon>Bacillati</taxon>
        <taxon>Bacillota</taxon>
        <taxon>Clostridia</taxon>
        <taxon>Eubacteriales</taxon>
        <taxon>Oscillospiraceae</taxon>
        <taxon>Flavonifractor</taxon>
    </lineage>
</organism>
<gene>
    <name evidence="1" type="ORF">ERS852411_04389</name>
</gene>
<evidence type="ECO:0000313" key="1">
    <source>
        <dbReference type="EMBL" id="CUQ42580.1"/>
    </source>
</evidence>
<sequence>MVGGWMPASSMDLATSRADTPVSFFSSSRVSTNSCMHRPGKAAV</sequence>
<protein>
    <submittedName>
        <fullName evidence="1">Uncharacterized protein</fullName>
    </submittedName>
</protein>
<dbReference type="Proteomes" id="UP000095746">
    <property type="component" value="Unassembled WGS sequence"/>
</dbReference>
<reference evidence="1 2" key="1">
    <citation type="submission" date="2015-09" db="EMBL/GenBank/DDBJ databases">
        <authorList>
            <consortium name="Pathogen Informatics"/>
        </authorList>
    </citation>
    <scope>NUCLEOTIDE SEQUENCE [LARGE SCALE GENOMIC DNA]</scope>
    <source>
        <strain evidence="1 2">2789STDY5608854</strain>
    </source>
</reference>
<dbReference type="AlphaFoldDB" id="A0A174WEG4"/>